<dbReference type="Proteomes" id="UP000033047">
    <property type="component" value="Unassembled WGS sequence"/>
</dbReference>
<dbReference type="Pfam" id="PF18765">
    <property type="entry name" value="Polbeta"/>
    <property type="match status" value="1"/>
</dbReference>
<evidence type="ECO:0000313" key="3">
    <source>
        <dbReference type="Proteomes" id="UP000033047"/>
    </source>
</evidence>
<feature type="domain" description="Polymerase beta nucleotidyltransferase" evidence="1">
    <location>
        <begin position="113"/>
        <end position="153"/>
    </location>
</feature>
<evidence type="ECO:0000313" key="2">
    <source>
        <dbReference type="EMBL" id="KKB47270.1"/>
    </source>
</evidence>
<dbReference type="STRING" id="927665.HMPREF1535_04680"/>
<dbReference type="HOGENOM" id="CLU_1244685_0_0_10"/>
<accession>A0A0F5IPJ6</accession>
<dbReference type="InterPro" id="IPR043519">
    <property type="entry name" value="NT_sf"/>
</dbReference>
<name>A0A0F5IPJ6_9BACT</name>
<dbReference type="RefSeq" id="WP_046147722.1">
    <property type="nucleotide sequence ID" value="NZ_KQ033914.1"/>
</dbReference>
<reference evidence="2 3" key="1">
    <citation type="submission" date="2013-04" db="EMBL/GenBank/DDBJ databases">
        <title>The Genome Sequence of Parabacteroides goldsteinii DSM 19448.</title>
        <authorList>
            <consortium name="The Broad Institute Genomics Platform"/>
            <person name="Earl A."/>
            <person name="Ward D."/>
            <person name="Feldgarden M."/>
            <person name="Gevers D."/>
            <person name="Martens E."/>
            <person name="Sakamoto M."/>
            <person name="Benno Y."/>
            <person name="Song Y."/>
            <person name="Liu C."/>
            <person name="Lee J."/>
            <person name="Bolanos M."/>
            <person name="Vaisanen M.L."/>
            <person name="Finegold S.M."/>
            <person name="Walker B."/>
            <person name="Young S."/>
            <person name="Zeng Q."/>
            <person name="Gargeya S."/>
            <person name="Fitzgerald M."/>
            <person name="Haas B."/>
            <person name="Abouelleil A."/>
            <person name="Allen A.W."/>
            <person name="Alvarado L."/>
            <person name="Arachchi H.M."/>
            <person name="Berlin A.M."/>
            <person name="Chapman S.B."/>
            <person name="Gainer-Dewar J."/>
            <person name="Goldberg J."/>
            <person name="Griggs A."/>
            <person name="Gujja S."/>
            <person name="Hansen M."/>
            <person name="Howarth C."/>
            <person name="Imamovic A."/>
            <person name="Ireland A."/>
            <person name="Larimer J."/>
            <person name="McCowan C."/>
            <person name="Murphy C."/>
            <person name="Pearson M."/>
            <person name="Poon T.W."/>
            <person name="Priest M."/>
            <person name="Roberts A."/>
            <person name="Saif S."/>
            <person name="Shea T."/>
            <person name="Sisk P."/>
            <person name="Sykes S."/>
            <person name="Wortman J."/>
            <person name="Nusbaum C."/>
            <person name="Birren B."/>
        </authorList>
    </citation>
    <scope>NUCLEOTIDE SEQUENCE [LARGE SCALE GENOMIC DNA]</scope>
    <source>
        <strain evidence="2 3">DSM 19448</strain>
    </source>
</reference>
<dbReference type="AlphaFoldDB" id="A0A0F5IPJ6"/>
<evidence type="ECO:0000259" key="1">
    <source>
        <dbReference type="Pfam" id="PF18765"/>
    </source>
</evidence>
<sequence length="213" mass="25167">MRLTRKQTICDIPILKIRDYFDHIRPALISPEMISEQFDLNKEKTKELIDVLLSEGYIEAAKKKGKYQLTIKGQALCVARYTNPLNKEKADKLFKEFMERVEEINSNEFYLYRVSKIVLFGSYIDPEKTDYSDIDIAFELSRKAKSHEEFMEMDEQRIKEAELAGKSFPSFFDQIGYTERVVLLKMKNKCRYISLHRMYDGILNITKTKQVYP</sequence>
<dbReference type="SUPFAM" id="SSF81301">
    <property type="entry name" value="Nucleotidyltransferase"/>
    <property type="match status" value="1"/>
</dbReference>
<dbReference type="InterPro" id="IPR041633">
    <property type="entry name" value="Polbeta"/>
</dbReference>
<dbReference type="GO" id="GO:0016779">
    <property type="term" value="F:nucleotidyltransferase activity"/>
    <property type="evidence" value="ECO:0007669"/>
    <property type="project" value="InterPro"/>
</dbReference>
<protein>
    <recommendedName>
        <fullName evidence="1">Polymerase beta nucleotidyltransferase domain-containing protein</fullName>
    </recommendedName>
</protein>
<comment type="caution">
    <text evidence="2">The sequence shown here is derived from an EMBL/GenBank/DDBJ whole genome shotgun (WGS) entry which is preliminary data.</text>
</comment>
<gene>
    <name evidence="2" type="ORF">HMPREF1535_04680</name>
</gene>
<organism evidence="2 3">
    <name type="scientific">Parabacteroides goldsteinii DSM 19448 = WAL 12034</name>
    <dbReference type="NCBI Taxonomy" id="927665"/>
    <lineage>
        <taxon>Bacteria</taxon>
        <taxon>Pseudomonadati</taxon>
        <taxon>Bacteroidota</taxon>
        <taxon>Bacteroidia</taxon>
        <taxon>Bacteroidales</taxon>
        <taxon>Tannerellaceae</taxon>
        <taxon>Parabacteroides</taxon>
    </lineage>
</organism>
<proteinExistence type="predicted"/>
<dbReference type="CDD" id="cd05403">
    <property type="entry name" value="NT_KNTase_like"/>
    <property type="match status" value="1"/>
</dbReference>
<dbReference type="PATRIC" id="fig|927665.4.peg.4800"/>
<dbReference type="EMBL" id="AQHV01000026">
    <property type="protein sequence ID" value="KKB47270.1"/>
    <property type="molecule type" value="Genomic_DNA"/>
</dbReference>
<dbReference type="Gene3D" id="3.30.460.10">
    <property type="entry name" value="Beta Polymerase, domain 2"/>
    <property type="match status" value="1"/>
</dbReference>